<comment type="subcellular location">
    <subcellularLocation>
        <location evidence="2">Cell projection</location>
        <location evidence="2">Cilium</location>
    </subcellularLocation>
    <subcellularLocation>
        <location evidence="1">Cytoplasm</location>
        <location evidence="1">Cytoskeleton</location>
        <location evidence="1">Microtubule organizing center</location>
        <location evidence="1">Centrosome</location>
        <location evidence="1">Centriole</location>
    </subcellularLocation>
    <subcellularLocation>
        <location evidence="3">Cytoplasm</location>
        <location evidence="3">Cytoskeleton</location>
        <location evidence="3">Spindle pole</location>
    </subcellularLocation>
</comment>
<feature type="non-terminal residue" evidence="15">
    <location>
        <position position="904"/>
    </location>
</feature>
<dbReference type="EMBL" id="VYZG01002995">
    <property type="protein sequence ID" value="NWQ83192.1"/>
    <property type="molecule type" value="Genomic_DNA"/>
</dbReference>
<dbReference type="InterPro" id="IPR034085">
    <property type="entry name" value="TOG"/>
</dbReference>
<dbReference type="OrthoDB" id="66599at2759"/>
<dbReference type="Pfam" id="PF21040">
    <property type="entry name" value="CEP104-like_TOG"/>
    <property type="match status" value="1"/>
</dbReference>
<dbReference type="Proteomes" id="UP000530263">
    <property type="component" value="Unassembled WGS sequence"/>
</dbReference>
<comment type="function">
    <text evidence="9">Required for ciliogenesis and for structural integrity at the ciliary tip.</text>
</comment>
<dbReference type="SUPFAM" id="SSF49785">
    <property type="entry name" value="Galactose-binding domain-like"/>
    <property type="match status" value="1"/>
</dbReference>
<dbReference type="Pfam" id="PF21038">
    <property type="entry name" value="CEP104_N"/>
    <property type="match status" value="1"/>
</dbReference>
<evidence type="ECO:0000256" key="9">
    <source>
        <dbReference type="ARBA" id="ARBA00059645"/>
    </source>
</evidence>
<reference evidence="15 16" key="1">
    <citation type="submission" date="2019-09" db="EMBL/GenBank/DDBJ databases">
        <title>Bird 10,000 Genomes (B10K) Project - Family phase.</title>
        <authorList>
            <person name="Zhang G."/>
        </authorList>
    </citation>
    <scope>NUCLEOTIDE SEQUENCE [LARGE SCALE GENOMIC DNA]</scope>
    <source>
        <strain evidence="15">B10K-DU-021-26</strain>
        <tissue evidence="15">Mixed tissue sample</tissue>
    </source>
</reference>
<dbReference type="PANTHER" id="PTHR13371">
    <property type="entry name" value="GLYCINE-, GLUTAMATE-, THIENYLCYCLOHEXYLPIPERIDINE-BINDING PROTEIN"/>
    <property type="match status" value="1"/>
</dbReference>
<dbReference type="InterPro" id="IPR048739">
    <property type="entry name" value="CEP104_N"/>
</dbReference>
<dbReference type="InterPro" id="IPR016024">
    <property type="entry name" value="ARM-type_fold"/>
</dbReference>
<evidence type="ECO:0000256" key="8">
    <source>
        <dbReference type="ARBA" id="ARBA00023273"/>
    </source>
</evidence>
<gene>
    <name evidence="15" type="primary">Cep104</name>
    <name evidence="15" type="ORF">COLPIC_R13188</name>
</gene>
<dbReference type="InterPro" id="IPR052607">
    <property type="entry name" value="CEP104-like"/>
</dbReference>
<feature type="coiled-coil region" evidence="12">
    <location>
        <begin position="655"/>
        <end position="682"/>
    </location>
</feature>
<evidence type="ECO:0000256" key="10">
    <source>
        <dbReference type="ARBA" id="ARBA00065345"/>
    </source>
</evidence>
<evidence type="ECO:0000256" key="5">
    <source>
        <dbReference type="ARBA" id="ARBA00022737"/>
    </source>
</evidence>
<evidence type="ECO:0000259" key="14">
    <source>
        <dbReference type="SMART" id="SM01349"/>
    </source>
</evidence>
<dbReference type="GO" id="GO:0005814">
    <property type="term" value="C:centriole"/>
    <property type="evidence" value="ECO:0007669"/>
    <property type="project" value="UniProtKB-SubCell"/>
</dbReference>
<dbReference type="SMART" id="SM01349">
    <property type="entry name" value="TOG"/>
    <property type="match status" value="1"/>
</dbReference>
<protein>
    <recommendedName>
        <fullName evidence="11">Centrosomal protein of 104 kDa</fullName>
    </recommendedName>
</protein>
<dbReference type="GO" id="GO:0000922">
    <property type="term" value="C:spindle pole"/>
    <property type="evidence" value="ECO:0007669"/>
    <property type="project" value="UniProtKB-SubCell"/>
</dbReference>
<dbReference type="Pfam" id="PF21039">
    <property type="entry name" value="CEP104_ZnF"/>
    <property type="match status" value="1"/>
</dbReference>
<dbReference type="PANTHER" id="PTHR13371:SF0">
    <property type="entry name" value="CENTROSOMAL PROTEIN OF 104 KDA"/>
    <property type="match status" value="1"/>
</dbReference>
<comment type="subunit">
    <text evidence="10">Interacts with CCP110 and CEP97. Interacts with ARMC9, TOGARAM1, CCDC66 and CSPP1.</text>
</comment>
<evidence type="ECO:0000256" key="2">
    <source>
        <dbReference type="ARBA" id="ARBA00004138"/>
    </source>
</evidence>
<evidence type="ECO:0000256" key="3">
    <source>
        <dbReference type="ARBA" id="ARBA00004647"/>
    </source>
</evidence>
<dbReference type="SUPFAM" id="SSF48371">
    <property type="entry name" value="ARM repeat"/>
    <property type="match status" value="1"/>
</dbReference>
<dbReference type="InterPro" id="IPR048738">
    <property type="entry name" value="CEP104_Znf"/>
</dbReference>
<keyword evidence="8" id="KW-0966">Cell projection</keyword>
<evidence type="ECO:0000256" key="11">
    <source>
        <dbReference type="ARBA" id="ARBA00068547"/>
    </source>
</evidence>
<comment type="caution">
    <text evidence="15">The sequence shown here is derived from an EMBL/GenBank/DDBJ whole genome shotgun (WGS) entry which is preliminary data.</text>
</comment>
<organism evidence="15 16">
    <name type="scientific">Columbina picui</name>
    <name type="common">Picui ground-dove</name>
    <dbReference type="NCBI Taxonomy" id="115618"/>
    <lineage>
        <taxon>Eukaryota</taxon>
        <taxon>Metazoa</taxon>
        <taxon>Chordata</taxon>
        <taxon>Craniata</taxon>
        <taxon>Vertebrata</taxon>
        <taxon>Euteleostomi</taxon>
        <taxon>Archelosauria</taxon>
        <taxon>Archosauria</taxon>
        <taxon>Dinosauria</taxon>
        <taxon>Saurischia</taxon>
        <taxon>Theropoda</taxon>
        <taxon>Coelurosauria</taxon>
        <taxon>Aves</taxon>
        <taxon>Neognathae</taxon>
        <taxon>Neoaves</taxon>
        <taxon>Columbimorphae</taxon>
        <taxon>Columbiformes</taxon>
        <taxon>Columbidae</taxon>
        <taxon>Columbina</taxon>
    </lineage>
</organism>
<evidence type="ECO:0000256" key="7">
    <source>
        <dbReference type="ARBA" id="ARBA00023212"/>
    </source>
</evidence>
<dbReference type="InterPro" id="IPR008979">
    <property type="entry name" value="Galactose-bd-like_sf"/>
</dbReference>
<evidence type="ECO:0000256" key="6">
    <source>
        <dbReference type="ARBA" id="ARBA00023054"/>
    </source>
</evidence>
<keyword evidence="16" id="KW-1185">Reference proteome</keyword>
<evidence type="ECO:0000313" key="16">
    <source>
        <dbReference type="Proteomes" id="UP000530263"/>
    </source>
</evidence>
<dbReference type="Gene3D" id="1.25.10.10">
    <property type="entry name" value="Leucine-rich Repeat Variant"/>
    <property type="match status" value="1"/>
</dbReference>
<feature type="non-terminal residue" evidence="15">
    <location>
        <position position="1"/>
    </location>
</feature>
<dbReference type="AlphaFoldDB" id="A0A7K4SDV2"/>
<dbReference type="InterPro" id="IPR011989">
    <property type="entry name" value="ARM-like"/>
</dbReference>
<name>A0A7K4SDV2_COLPI</name>
<keyword evidence="5" id="KW-0677">Repeat</keyword>
<keyword evidence="4" id="KW-0963">Cytoplasm</keyword>
<evidence type="ECO:0000313" key="15">
    <source>
        <dbReference type="EMBL" id="NWQ83192.1"/>
    </source>
</evidence>
<feature type="compositionally biased region" description="Polar residues" evidence="13">
    <location>
        <begin position="894"/>
        <end position="904"/>
    </location>
</feature>
<keyword evidence="6 12" id="KW-0175">Coiled coil</keyword>
<keyword evidence="7" id="KW-0206">Cytoskeleton</keyword>
<sequence length="904" mass="101219">MPHKIGFVVVSSSGHEDGFSAKELMVHAPTVNGWRSPRLCQYPQEIVLQLVERCRIRKLQLLAHQYMISSKIEFYISESLPAYFAPYQSERFHRLGYVPLSDNEKTEFKARELKSVYMDAVGQYLKLIFHKNYVNKYNLYGQVALVAINIIGDPADYSNDSDNTPSREKLIDHYLGIKSDDPALDGTYLGKPDFISPLDDLAFDMYQDPEVAQIIRRLDEKKREAVHHERYDYAKKLKQAIADLQKVGERLGRYEVEKRYAVEKEDYDLAKKKKQQMESYRLRVYQQLELHGLLDAELMVQKPSELPLESMIYTVSPQRTKATDSPPCEHTEPQTGEPWRAELLLEKSADLTSAEPVVPHGSPAPPMSHPTTSGEAFLKGNAEFLPYDERPLPTVCRQPEEAIAYPEVEVPEGGVGGTPRGGIAGEPEPLSEKALREAGPAVEAFGEALVSGAYSKTWSYREDALLAVYKKLMEVSVNTPKDDLKNMLRAAVFLVRRAIKDIVSSVFQASLKLLKMIISQYIPKHKLGKLETSYCVEKTLPNLLSRTGDSSARLRLLASTFIQEMALSSEVKPLQIVPVHLVQPLKPNSPAHLAMSRVELVECLLKDIGTENSGFTVSSVMKFATGALEHRVCEVRDAALRIIFDMGISGQAQRKAATEEAEKQKKEEIRVLQGQLAALKEIQAEVQAGKVRGSLFTGYQLNESPPPAAEIPDDHPSVANYLDNLCIFCGERDESFTEEGLDLHYWKHCPMLTRCEHCKQVVEIGSLTEHLLTDCDKKDNFGKCHRCSEALPKDELPKHLKNKTCNPAKPENVANHCPLCHDNFPPGEEAWKFHLMGTDGCKMNQRRLSAMNKTLLVQPGKLGGLYFRKPGPSGAKARPPSIGSKIPTPIGGPNKSTGKTYSKR</sequence>
<dbReference type="GO" id="GO:0005929">
    <property type="term" value="C:cilium"/>
    <property type="evidence" value="ECO:0007669"/>
    <property type="project" value="UniProtKB-SubCell"/>
</dbReference>
<proteinExistence type="predicted"/>
<feature type="region of interest" description="Disordered" evidence="13">
    <location>
        <begin position="867"/>
        <end position="904"/>
    </location>
</feature>
<evidence type="ECO:0000256" key="13">
    <source>
        <dbReference type="SAM" id="MobiDB-lite"/>
    </source>
</evidence>
<dbReference type="FunFam" id="1.25.10.10:FF:000200">
    <property type="entry name" value="Centrosomal protein of 104 kDa"/>
    <property type="match status" value="1"/>
</dbReference>
<evidence type="ECO:0000256" key="12">
    <source>
        <dbReference type="SAM" id="Coils"/>
    </source>
</evidence>
<evidence type="ECO:0000256" key="4">
    <source>
        <dbReference type="ARBA" id="ARBA00022490"/>
    </source>
</evidence>
<feature type="domain" description="TOG" evidence="14">
    <location>
        <begin position="431"/>
        <end position="682"/>
    </location>
</feature>
<accession>A0A7K4SDV2</accession>
<evidence type="ECO:0000256" key="1">
    <source>
        <dbReference type="ARBA" id="ARBA00004114"/>
    </source>
</evidence>